<dbReference type="SUPFAM" id="SSF46938">
    <property type="entry name" value="CRAL/TRIO N-terminal domain"/>
    <property type="match status" value="1"/>
</dbReference>
<protein>
    <recommendedName>
        <fullName evidence="2">CRAL-TRIO domain-containing protein</fullName>
    </recommendedName>
</protein>
<reference evidence="3" key="1">
    <citation type="submission" date="2020-02" db="EMBL/GenBank/DDBJ databases">
        <authorList>
            <person name="Scholz U."/>
            <person name="Mascher M."/>
            <person name="Fiebig A."/>
        </authorList>
    </citation>
    <scope>NUCLEOTIDE SEQUENCE</scope>
</reference>
<dbReference type="InterPro" id="IPR001251">
    <property type="entry name" value="CRAL-TRIO_dom"/>
</dbReference>
<name>A0A7I8KKI6_SPIIN</name>
<feature type="region of interest" description="Disordered" evidence="1">
    <location>
        <begin position="291"/>
        <end position="327"/>
    </location>
</feature>
<dbReference type="SMART" id="SM00516">
    <property type="entry name" value="SEC14"/>
    <property type="match status" value="1"/>
</dbReference>
<dbReference type="PANTHER" id="PTHR45824:SF18">
    <property type="entry name" value="OS01G0264700 PROTEIN"/>
    <property type="match status" value="1"/>
</dbReference>
<dbReference type="Proteomes" id="UP000663760">
    <property type="component" value="Chromosome 6"/>
</dbReference>
<dbReference type="CDD" id="cd00170">
    <property type="entry name" value="SEC14"/>
    <property type="match status" value="1"/>
</dbReference>
<dbReference type="PROSITE" id="PS50191">
    <property type="entry name" value="CRAL_TRIO"/>
    <property type="match status" value="1"/>
</dbReference>
<dbReference type="FunFam" id="3.40.525.10:FF:000008">
    <property type="entry name" value="Phosphatidylinositol transfer protein 3"/>
    <property type="match status" value="1"/>
</dbReference>
<evidence type="ECO:0000256" key="1">
    <source>
        <dbReference type="SAM" id="MobiDB-lite"/>
    </source>
</evidence>
<evidence type="ECO:0000259" key="2">
    <source>
        <dbReference type="PROSITE" id="PS50191"/>
    </source>
</evidence>
<dbReference type="InterPro" id="IPR036273">
    <property type="entry name" value="CRAL/TRIO_N_dom_sf"/>
</dbReference>
<feature type="domain" description="CRAL-TRIO" evidence="2">
    <location>
        <begin position="82"/>
        <end position="245"/>
    </location>
</feature>
<evidence type="ECO:0000313" key="3">
    <source>
        <dbReference type="EMBL" id="CAA7398300.1"/>
    </source>
</evidence>
<proteinExistence type="predicted"/>
<dbReference type="Pfam" id="PF00650">
    <property type="entry name" value="CRAL_TRIO"/>
    <property type="match status" value="1"/>
</dbReference>
<accession>A0A7I8KKI6</accession>
<dbReference type="EMBL" id="LR746269">
    <property type="protein sequence ID" value="CAA7398300.1"/>
    <property type="molecule type" value="Genomic_DNA"/>
</dbReference>
<keyword evidence="4" id="KW-1185">Reference proteome</keyword>
<sequence length="354" mass="40289">MSSNKSRSNGRQKALSTAEQRMKIDEVRKLVGPLSTKLPSSCSDASISRYLIARNGSTKKASKMLREALEWRLKYKPEAIRWEEIAEEAKTGKIYRAKYLDKFGRPVLVMKPGLQNTNSTKGQIRYWIYCMENCILNFPKGQEQMVWLIDFQGWNMGSVSMNVTRETAHVLQDFYPEMLGLAILYNPPKIFEQFRKLVRPFLESETYQKVKFIFSDDPESQKMMEELFDLDELESAFGGHNPIEFDYNEFQERMKKDEMKFSDPTSSPGDLHPTEEKDAVMVTQAAELSEPILQPGEEAQSDASDEAPSSIEGSSPEQPEATPKLPEDHLTCQVVCKGSVVSVPEEQALAVQMK</sequence>
<dbReference type="GO" id="GO:0008526">
    <property type="term" value="F:phosphatidylinositol transfer activity"/>
    <property type="evidence" value="ECO:0007669"/>
    <property type="project" value="TreeGrafter"/>
</dbReference>
<dbReference type="AlphaFoldDB" id="A0A7I8KKI6"/>
<dbReference type="Gene3D" id="3.40.525.10">
    <property type="entry name" value="CRAL-TRIO lipid binding domain"/>
    <property type="match status" value="1"/>
</dbReference>
<dbReference type="InterPro" id="IPR036865">
    <property type="entry name" value="CRAL-TRIO_dom_sf"/>
</dbReference>
<dbReference type="PANTHER" id="PTHR45824">
    <property type="entry name" value="GH16843P"/>
    <property type="match status" value="1"/>
</dbReference>
<evidence type="ECO:0000313" key="4">
    <source>
        <dbReference type="Proteomes" id="UP000663760"/>
    </source>
</evidence>
<dbReference type="OrthoDB" id="75724at2759"/>
<organism evidence="3 4">
    <name type="scientific">Spirodela intermedia</name>
    <name type="common">Intermediate duckweed</name>
    <dbReference type="NCBI Taxonomy" id="51605"/>
    <lineage>
        <taxon>Eukaryota</taxon>
        <taxon>Viridiplantae</taxon>
        <taxon>Streptophyta</taxon>
        <taxon>Embryophyta</taxon>
        <taxon>Tracheophyta</taxon>
        <taxon>Spermatophyta</taxon>
        <taxon>Magnoliopsida</taxon>
        <taxon>Liliopsida</taxon>
        <taxon>Araceae</taxon>
        <taxon>Lemnoideae</taxon>
        <taxon>Spirodela</taxon>
    </lineage>
</organism>
<gene>
    <name evidence="3" type="ORF">SI8410_06008965</name>
</gene>
<dbReference type="InterPro" id="IPR052578">
    <property type="entry name" value="PI_Transfer_CRAL-TRIO"/>
</dbReference>
<dbReference type="SUPFAM" id="SSF52087">
    <property type="entry name" value="CRAL/TRIO domain"/>
    <property type="match status" value="1"/>
</dbReference>